<accession>A0ABN9C2W1</accession>
<organism evidence="1 2">
    <name type="scientific">Staurois parvus</name>
    <dbReference type="NCBI Taxonomy" id="386267"/>
    <lineage>
        <taxon>Eukaryota</taxon>
        <taxon>Metazoa</taxon>
        <taxon>Chordata</taxon>
        <taxon>Craniata</taxon>
        <taxon>Vertebrata</taxon>
        <taxon>Euteleostomi</taxon>
        <taxon>Amphibia</taxon>
        <taxon>Batrachia</taxon>
        <taxon>Anura</taxon>
        <taxon>Neobatrachia</taxon>
        <taxon>Ranoidea</taxon>
        <taxon>Ranidae</taxon>
        <taxon>Staurois</taxon>
    </lineage>
</organism>
<evidence type="ECO:0000313" key="2">
    <source>
        <dbReference type="Proteomes" id="UP001162483"/>
    </source>
</evidence>
<dbReference type="EMBL" id="CATNWA010007592">
    <property type="protein sequence ID" value="CAI9554366.1"/>
    <property type="molecule type" value="Genomic_DNA"/>
</dbReference>
<dbReference type="Proteomes" id="UP001162483">
    <property type="component" value="Unassembled WGS sequence"/>
</dbReference>
<keyword evidence="2" id="KW-1185">Reference proteome</keyword>
<reference evidence="1" key="1">
    <citation type="submission" date="2023-05" db="EMBL/GenBank/DDBJ databases">
        <authorList>
            <person name="Stuckert A."/>
        </authorList>
    </citation>
    <scope>NUCLEOTIDE SEQUENCE</scope>
</reference>
<comment type="caution">
    <text evidence="1">The sequence shown here is derived from an EMBL/GenBank/DDBJ whole genome shotgun (WGS) entry which is preliminary data.</text>
</comment>
<proteinExistence type="predicted"/>
<evidence type="ECO:0000313" key="1">
    <source>
        <dbReference type="EMBL" id="CAI9554366.1"/>
    </source>
</evidence>
<protein>
    <submittedName>
        <fullName evidence="1">Uncharacterized protein</fullName>
    </submittedName>
</protein>
<name>A0ABN9C2W1_9NEOB</name>
<sequence>MVWVVKYIPYRVHPLEIVLAAATDVNHRVPAGNYPPCPVINEHL</sequence>
<gene>
    <name evidence="1" type="ORF">SPARVUS_LOCUS4203678</name>
</gene>